<accession>A0A9N8WNC5</accession>
<dbReference type="AlphaFoldDB" id="A0A9N8WNC5"/>
<reference evidence="2" key="1">
    <citation type="submission" date="2021-06" db="EMBL/GenBank/DDBJ databases">
        <authorList>
            <person name="Kallberg Y."/>
            <person name="Tangrot J."/>
            <person name="Rosling A."/>
        </authorList>
    </citation>
    <scope>NUCLEOTIDE SEQUENCE</scope>
    <source>
        <strain evidence="2">BR232B</strain>
    </source>
</reference>
<evidence type="ECO:0000313" key="3">
    <source>
        <dbReference type="Proteomes" id="UP000789739"/>
    </source>
</evidence>
<sequence length="537" mass="62465">MEDETEAFTSANRSNDLKRKRGNNASLFDESNEDVLLENIDERTLEKERKLPLTSNDRSSQDPPYIRANAIKSFGEYQDCIPKTRRVITPAYWGVLDLTRESLHDCKQFTKENILQLSQDFADKITMPAEQNIIDYFDSGCTKKVHGIEKLDLNIQFMKSGMHIFQSMMTEEELKMCSMFPLFRGVFTTDHIKNVWKWYLDKLKLMIVMRDGINRLLRECKHVPDDKRTSVTIYGWLQVDLGMVDRCRLPSDDSDCGILEDAYCILKLLEARSLETENFYFYKTQRKRRQIASERDSAVWRSQHCGYFLRATRELKYPKKHIQADSDLDDLGNSLCEHQKFFSNKVVLIEHQKFFKDVEPSDIEFFSYDNRNEPLSGDMLLKDLTTAPLVIRYPVSDSDAGCLIPLHIQLIYNGHDNKASNEEIENEYQLNKVVSKIKIMSMKSISLFGLKVGRKAYSDWELTKVLQQFLKRRGEALADIGQFNIANLPNQDPSIGSNALQTFIKDLEQKRDNFRVNEMTCREFISMFINSAVTHVQ</sequence>
<evidence type="ECO:0000256" key="1">
    <source>
        <dbReference type="SAM" id="MobiDB-lite"/>
    </source>
</evidence>
<protein>
    <submittedName>
        <fullName evidence="2">11785_t:CDS:1</fullName>
    </submittedName>
</protein>
<dbReference type="Proteomes" id="UP000789739">
    <property type="component" value="Unassembled WGS sequence"/>
</dbReference>
<keyword evidence="3" id="KW-1185">Reference proteome</keyword>
<dbReference type="EMBL" id="CAJVPI010000140">
    <property type="protein sequence ID" value="CAG8488226.1"/>
    <property type="molecule type" value="Genomic_DNA"/>
</dbReference>
<gene>
    <name evidence="2" type="ORF">PBRASI_LOCUS1958</name>
</gene>
<evidence type="ECO:0000313" key="2">
    <source>
        <dbReference type="EMBL" id="CAG8488226.1"/>
    </source>
</evidence>
<organism evidence="2 3">
    <name type="scientific">Paraglomus brasilianum</name>
    <dbReference type="NCBI Taxonomy" id="144538"/>
    <lineage>
        <taxon>Eukaryota</taxon>
        <taxon>Fungi</taxon>
        <taxon>Fungi incertae sedis</taxon>
        <taxon>Mucoromycota</taxon>
        <taxon>Glomeromycotina</taxon>
        <taxon>Glomeromycetes</taxon>
        <taxon>Paraglomerales</taxon>
        <taxon>Paraglomeraceae</taxon>
        <taxon>Paraglomus</taxon>
    </lineage>
</organism>
<comment type="caution">
    <text evidence="2">The sequence shown here is derived from an EMBL/GenBank/DDBJ whole genome shotgun (WGS) entry which is preliminary data.</text>
</comment>
<feature type="region of interest" description="Disordered" evidence="1">
    <location>
        <begin position="1"/>
        <end position="25"/>
    </location>
</feature>
<name>A0A9N8WNC5_9GLOM</name>
<proteinExistence type="predicted"/>